<feature type="compositionally biased region" description="Polar residues" evidence="1">
    <location>
        <begin position="68"/>
        <end position="80"/>
    </location>
</feature>
<comment type="caution">
    <text evidence="2">The sequence shown here is derived from an EMBL/GenBank/DDBJ whole genome shotgun (WGS) entry which is preliminary data.</text>
</comment>
<organism evidence="2 3">
    <name type="scientific">Rotaria magnacalcarata</name>
    <dbReference type="NCBI Taxonomy" id="392030"/>
    <lineage>
        <taxon>Eukaryota</taxon>
        <taxon>Metazoa</taxon>
        <taxon>Spiralia</taxon>
        <taxon>Gnathifera</taxon>
        <taxon>Rotifera</taxon>
        <taxon>Eurotatoria</taxon>
        <taxon>Bdelloidea</taxon>
        <taxon>Philodinida</taxon>
        <taxon>Philodinidae</taxon>
        <taxon>Rotaria</taxon>
    </lineage>
</organism>
<reference evidence="2" key="1">
    <citation type="submission" date="2021-02" db="EMBL/GenBank/DDBJ databases">
        <authorList>
            <person name="Nowell W R."/>
        </authorList>
    </citation>
    <scope>NUCLEOTIDE SEQUENCE</scope>
</reference>
<evidence type="ECO:0000313" key="3">
    <source>
        <dbReference type="Proteomes" id="UP000676336"/>
    </source>
</evidence>
<proteinExistence type="predicted"/>
<sequence>IVWVYDIIWFIPLDFVKFGLQMAFARSLGGAKPFNGGCDNLFSKICKRSAVSPEHTVTIRRTSHRQSTRPSLNNGEDISTRLSSRLQRKSVIDKIDEFVELGASYYTPHADILSGL</sequence>
<dbReference type="Proteomes" id="UP000676336">
    <property type="component" value="Unassembled WGS sequence"/>
</dbReference>
<evidence type="ECO:0000313" key="2">
    <source>
        <dbReference type="EMBL" id="CAF4573941.1"/>
    </source>
</evidence>
<feature type="non-terminal residue" evidence="2">
    <location>
        <position position="1"/>
    </location>
</feature>
<evidence type="ECO:0000256" key="1">
    <source>
        <dbReference type="SAM" id="MobiDB-lite"/>
    </source>
</evidence>
<dbReference type="AlphaFoldDB" id="A0A8S2YRR6"/>
<feature type="region of interest" description="Disordered" evidence="1">
    <location>
        <begin position="57"/>
        <end position="80"/>
    </location>
</feature>
<gene>
    <name evidence="2" type="ORF">SMN809_LOCUS37985</name>
</gene>
<accession>A0A8S2YRR6</accession>
<dbReference type="EMBL" id="CAJOBI010097923">
    <property type="protein sequence ID" value="CAF4573941.1"/>
    <property type="molecule type" value="Genomic_DNA"/>
</dbReference>
<name>A0A8S2YRR6_9BILA</name>
<protein>
    <submittedName>
        <fullName evidence="2">Uncharacterized protein</fullName>
    </submittedName>
</protein>